<evidence type="ECO:0000313" key="2">
    <source>
        <dbReference type="Proteomes" id="UP000631114"/>
    </source>
</evidence>
<dbReference type="PANTHER" id="PTHR37886">
    <property type="entry name" value="S-ADENOSYL-L-METHIONINE-DEPENDENT METHYLTRANSFERASES SUPERFAMILY PROTEIN"/>
    <property type="match status" value="1"/>
</dbReference>
<dbReference type="AlphaFoldDB" id="A0A835IMP4"/>
<reference evidence="1 2" key="1">
    <citation type="submission" date="2020-10" db="EMBL/GenBank/DDBJ databases">
        <title>The Coptis chinensis genome and diversification of protoberbering-type alkaloids.</title>
        <authorList>
            <person name="Wang B."/>
            <person name="Shu S."/>
            <person name="Song C."/>
            <person name="Liu Y."/>
        </authorList>
    </citation>
    <scope>NUCLEOTIDE SEQUENCE [LARGE SCALE GENOMIC DNA]</scope>
    <source>
        <strain evidence="1">HL-2020</strain>
        <tissue evidence="1">Leaf</tissue>
    </source>
</reference>
<organism evidence="1 2">
    <name type="scientific">Coptis chinensis</name>
    <dbReference type="NCBI Taxonomy" id="261450"/>
    <lineage>
        <taxon>Eukaryota</taxon>
        <taxon>Viridiplantae</taxon>
        <taxon>Streptophyta</taxon>
        <taxon>Embryophyta</taxon>
        <taxon>Tracheophyta</taxon>
        <taxon>Spermatophyta</taxon>
        <taxon>Magnoliopsida</taxon>
        <taxon>Ranunculales</taxon>
        <taxon>Ranunculaceae</taxon>
        <taxon>Coptidoideae</taxon>
        <taxon>Coptis</taxon>
    </lineage>
</organism>
<protein>
    <submittedName>
        <fullName evidence="1">Uncharacterized protein</fullName>
    </submittedName>
</protein>
<gene>
    <name evidence="1" type="ORF">IFM89_028238</name>
</gene>
<dbReference type="OrthoDB" id="1704252at2759"/>
<comment type="caution">
    <text evidence="1">The sequence shown here is derived from an EMBL/GenBank/DDBJ whole genome shotgun (WGS) entry which is preliminary data.</text>
</comment>
<dbReference type="Proteomes" id="UP000631114">
    <property type="component" value="Unassembled WGS sequence"/>
</dbReference>
<accession>A0A835IMP4</accession>
<name>A0A835IMP4_9MAGN</name>
<evidence type="ECO:0000313" key="1">
    <source>
        <dbReference type="EMBL" id="KAF9621800.1"/>
    </source>
</evidence>
<dbReference type="EMBL" id="JADFTS010000002">
    <property type="protein sequence ID" value="KAF9621800.1"/>
    <property type="molecule type" value="Genomic_DNA"/>
</dbReference>
<dbReference type="PANTHER" id="PTHR37886:SF1">
    <property type="entry name" value="S-ADENOSYL-L-METHIONINE-DEPENDENT METHYLTRANSFERASES SUPERFAMILY PROTEIN"/>
    <property type="match status" value="1"/>
</dbReference>
<sequence length="100" mass="10830">MKNCTALPCPNELLVEGHHSNYGEPWAGGREFLADASHLRSEARVLEVGWRGRKLNVASIWVFLVGDLPEYGSSDGGTFSSSFGICLYGGGREVRICLAS</sequence>
<keyword evidence="2" id="KW-1185">Reference proteome</keyword>
<proteinExistence type="predicted"/>